<dbReference type="Proteomes" id="UP000789704">
    <property type="component" value="Unassembled WGS sequence"/>
</dbReference>
<name>A0A9N8X4B4_9BURK</name>
<feature type="region of interest" description="Disordered" evidence="1">
    <location>
        <begin position="1"/>
        <end position="81"/>
    </location>
</feature>
<evidence type="ECO:0000313" key="3">
    <source>
        <dbReference type="Proteomes" id="UP000789704"/>
    </source>
</evidence>
<evidence type="ECO:0000313" key="2">
    <source>
        <dbReference type="EMBL" id="CAG4909992.1"/>
    </source>
</evidence>
<protein>
    <submittedName>
        <fullName evidence="2">Uncharacterized protein</fullName>
    </submittedName>
</protein>
<accession>A0A9N8X4B4</accession>
<proteinExistence type="predicted"/>
<feature type="compositionally biased region" description="Basic and acidic residues" evidence="1">
    <location>
        <begin position="61"/>
        <end position="81"/>
    </location>
</feature>
<gene>
    <name evidence="2" type="ORF">LMG31841_03924</name>
</gene>
<comment type="caution">
    <text evidence="2">The sequence shown here is derived from an EMBL/GenBank/DDBJ whole genome shotgun (WGS) entry which is preliminary data.</text>
</comment>
<reference evidence="2" key="1">
    <citation type="submission" date="2021-04" db="EMBL/GenBank/DDBJ databases">
        <authorList>
            <person name="Vanwijnsberghe S."/>
        </authorList>
    </citation>
    <scope>NUCLEOTIDE SEQUENCE</scope>
    <source>
        <strain evidence="2">LMG 31841</strain>
    </source>
</reference>
<dbReference type="EMBL" id="CAJQZC010000007">
    <property type="protein sequence ID" value="CAG4909992.1"/>
    <property type="molecule type" value="Genomic_DNA"/>
</dbReference>
<keyword evidence="3" id="KW-1185">Reference proteome</keyword>
<feature type="compositionally biased region" description="Basic and acidic residues" evidence="1">
    <location>
        <begin position="1"/>
        <end position="12"/>
    </location>
</feature>
<organism evidence="2 3">
    <name type="scientific">Paraburkholderia saeva</name>
    <dbReference type="NCBI Taxonomy" id="2777537"/>
    <lineage>
        <taxon>Bacteria</taxon>
        <taxon>Pseudomonadati</taxon>
        <taxon>Pseudomonadota</taxon>
        <taxon>Betaproteobacteria</taxon>
        <taxon>Burkholderiales</taxon>
        <taxon>Burkholderiaceae</taxon>
        <taxon>Paraburkholderia</taxon>
    </lineage>
</organism>
<feature type="region of interest" description="Disordered" evidence="1">
    <location>
        <begin position="150"/>
        <end position="220"/>
    </location>
</feature>
<feature type="compositionally biased region" description="Basic residues" evidence="1">
    <location>
        <begin position="150"/>
        <end position="160"/>
    </location>
</feature>
<evidence type="ECO:0000256" key="1">
    <source>
        <dbReference type="SAM" id="MobiDB-lite"/>
    </source>
</evidence>
<dbReference type="AlphaFoldDB" id="A0A9N8X4B4"/>
<feature type="compositionally biased region" description="Basic and acidic residues" evidence="1">
    <location>
        <begin position="169"/>
        <end position="179"/>
    </location>
</feature>
<sequence>MKCRPHTSDRIGPRAIPARAHSAPVTKPSSTRLRAARVADRHDPAGSSHSPTTHRLCTRTRRCDRNDPRPSTCRAERPHRDARSAEWGWISPVSRAMLCGDQIVRGPIWLHARGRHLTGCHSPEMTHLEKVSSRSAFLLLTFLWKTPRRKSPWGTKKSKCRPAQGATPIDRHENKERPKQRPSFGTKKKKPRQRGKKNKPKYSLQAPLQQPEFSPAEQHP</sequence>
<feature type="compositionally biased region" description="Basic residues" evidence="1">
    <location>
        <begin position="186"/>
        <end position="200"/>
    </location>
</feature>